<feature type="compositionally biased region" description="Polar residues" evidence="1">
    <location>
        <begin position="483"/>
        <end position="495"/>
    </location>
</feature>
<dbReference type="InterPro" id="IPR055354">
    <property type="entry name" value="DUF7507"/>
</dbReference>
<keyword evidence="2" id="KW-0812">Transmembrane</keyword>
<evidence type="ECO:0000256" key="1">
    <source>
        <dbReference type="SAM" id="MobiDB-lite"/>
    </source>
</evidence>
<feature type="transmembrane region" description="Helical" evidence="2">
    <location>
        <begin position="1207"/>
        <end position="1228"/>
    </location>
</feature>
<keyword evidence="2" id="KW-0472">Membrane</keyword>
<dbReference type="NCBIfam" id="TIGR01451">
    <property type="entry name" value="B_ant_repeat"/>
    <property type="match status" value="5"/>
</dbReference>
<feature type="region of interest" description="Disordered" evidence="1">
    <location>
        <begin position="460"/>
        <end position="496"/>
    </location>
</feature>
<dbReference type="AlphaFoldDB" id="A0A7W3J7I3"/>
<evidence type="ECO:0000313" key="7">
    <source>
        <dbReference type="EMBL" id="MBA8807738.1"/>
    </source>
</evidence>
<feature type="compositionally biased region" description="Basic and acidic residues" evidence="1">
    <location>
        <begin position="1174"/>
        <end position="1196"/>
    </location>
</feature>
<feature type="region of interest" description="Disordered" evidence="1">
    <location>
        <begin position="1049"/>
        <end position="1068"/>
    </location>
</feature>
<feature type="region of interest" description="Disordered" evidence="1">
    <location>
        <begin position="1167"/>
        <end position="1197"/>
    </location>
</feature>
<feature type="domain" description="Surface adhesin CshA non-repetitive" evidence="4">
    <location>
        <begin position="69"/>
        <end position="260"/>
    </location>
</feature>
<feature type="domain" description="DUF7507" evidence="6">
    <location>
        <begin position="617"/>
        <end position="718"/>
    </location>
</feature>
<evidence type="ECO:0000256" key="3">
    <source>
        <dbReference type="SAM" id="SignalP"/>
    </source>
</evidence>
<evidence type="ECO:0000259" key="5">
    <source>
        <dbReference type="Pfam" id="PF20674"/>
    </source>
</evidence>
<keyword evidence="8" id="KW-1185">Reference proteome</keyword>
<feature type="domain" description="DUF7507" evidence="6">
    <location>
        <begin position="962"/>
        <end position="1066"/>
    </location>
</feature>
<dbReference type="PANTHER" id="PTHR34819">
    <property type="entry name" value="LARGE CYSTEINE-RICH PERIPLASMIC PROTEIN OMCB"/>
    <property type="match status" value="1"/>
</dbReference>
<accession>A0A7W3J7I3</accession>
<feature type="chain" id="PRO_5030979638" evidence="3">
    <location>
        <begin position="51"/>
        <end position="1237"/>
    </location>
</feature>
<dbReference type="Pfam" id="PF24346">
    <property type="entry name" value="DUF7507"/>
    <property type="match status" value="7"/>
</dbReference>
<evidence type="ECO:0000259" key="4">
    <source>
        <dbReference type="Pfam" id="PF18651"/>
    </source>
</evidence>
<dbReference type="EMBL" id="JACGWV010000001">
    <property type="protein sequence ID" value="MBA8807738.1"/>
    <property type="molecule type" value="Genomic_DNA"/>
</dbReference>
<keyword evidence="3" id="KW-0732">Signal</keyword>
<name>A0A7W3J7I3_9MICO</name>
<evidence type="ECO:0000313" key="8">
    <source>
        <dbReference type="Proteomes" id="UP000540568"/>
    </source>
</evidence>
<dbReference type="Proteomes" id="UP000540568">
    <property type="component" value="Unassembled WGS sequence"/>
</dbReference>
<feature type="signal peptide" evidence="3">
    <location>
        <begin position="1"/>
        <end position="50"/>
    </location>
</feature>
<dbReference type="Gene3D" id="2.60.40.10">
    <property type="entry name" value="Immunoglobulins"/>
    <property type="match status" value="1"/>
</dbReference>
<gene>
    <name evidence="7" type="ORF">FHX71_001680</name>
</gene>
<dbReference type="GO" id="GO:0005975">
    <property type="term" value="P:carbohydrate metabolic process"/>
    <property type="evidence" value="ECO:0007669"/>
    <property type="project" value="UniProtKB-ARBA"/>
</dbReference>
<organism evidence="7 8">
    <name type="scientific">Promicromonospora sukumoe</name>
    <dbReference type="NCBI Taxonomy" id="88382"/>
    <lineage>
        <taxon>Bacteria</taxon>
        <taxon>Bacillati</taxon>
        <taxon>Actinomycetota</taxon>
        <taxon>Actinomycetes</taxon>
        <taxon>Micrococcales</taxon>
        <taxon>Promicromonosporaceae</taxon>
        <taxon>Promicromonospora</taxon>
    </lineage>
</organism>
<dbReference type="InterPro" id="IPR051172">
    <property type="entry name" value="Chlamydia_OmcB"/>
</dbReference>
<feature type="domain" description="DUF7507" evidence="6">
    <location>
        <begin position="397"/>
        <end position="486"/>
    </location>
</feature>
<dbReference type="InterPro" id="IPR047589">
    <property type="entry name" value="DUF11_rpt"/>
</dbReference>
<dbReference type="PANTHER" id="PTHR34819:SF3">
    <property type="entry name" value="CELL SURFACE PROTEIN"/>
    <property type="match status" value="1"/>
</dbReference>
<feature type="domain" description="DUF7507" evidence="6">
    <location>
        <begin position="499"/>
        <end position="604"/>
    </location>
</feature>
<feature type="domain" description="SpaA-like prealbumin fold" evidence="5">
    <location>
        <begin position="265"/>
        <end position="378"/>
    </location>
</feature>
<feature type="domain" description="DUF7507" evidence="6">
    <location>
        <begin position="849"/>
        <end position="945"/>
    </location>
</feature>
<comment type="caution">
    <text evidence="7">The sequence shown here is derived from an EMBL/GenBank/DDBJ whole genome shotgun (WGS) entry which is preliminary data.</text>
</comment>
<dbReference type="InterPro" id="IPR013783">
    <property type="entry name" value="Ig-like_fold"/>
</dbReference>
<proteinExistence type="predicted"/>
<sequence length="1237" mass="126577">MSVSVGGTVSMRQRQLNRNRRTRASGAILLVAALLCSLLPLLSTAPPAAAATNANCSTADEGSGRYASTLCWFDFSGYDPAQAMSAEGQDVSVALPGGSTLTFILKASGGQVRGDSFPTYSAAYLGNGSYTGVGGRPALYQTGNSTTSDLVLSRIALTTAGGERSTAFSLVGADAESTDANESIAWNSSDPLYSLTAEAGGAGIGNACARGYSGLGTRTVTCSGAGSARKTGTAIVASQAPDTFSQRMVGGGRQAVAFGVLLSRIELDKEVGSRFTGDAFEVAISDEAGNRLFDASTGPTGTSATTGQQTVLTTDRGATFRFSERATSGTLDRYDETWSCTRNGQDDPTLPSGREVGPAADVHLGIGDFVSCTITNTAKPTSLLLQKRSGDPDDVNVNGLPDVGDLVRYTFDVTNTGDLPVEAITVDDPKIGTVTCPAGTLELGETVTCTADELYTVTAEDQADGSVDNTATASGTTEGTEDPVTSNESSTTTPLTAAEPAIALTKIATPHDEASFVVDQEIAYSFVVTNTGNVPLDDVTVDEAAFSGTGDLSAIDCPGTRLEPDRSMTCTATYTLTQGDIDATRVTNTAQATGRPVGGGDPVSADDSAEIPGVADPLIGLEKSVEPETARAAGETVEYTFHVINQGNITLTDPQVTETAFTGTGEAPTVSCPAGPLPPGAAVDCTALYTLTQDDVDAGVVDNAATATATPSAGDPPVSEESTARVTIPETNTGITILKSADTSTYTEIGQTVTYTFEVTNTGNRSLDDVVVEDTQFTGSGELADVVCPARTLGGGASMSCSATYEITQADLDAGTVYNAATASGTPTGATDPISTAPSDVTITAEQQAAISLVKTADPTQASQGDQIQYVFRVTNTGNVTLADPRIDETEFSGTGELSDVSCPTGPLAPGASVDCTGSYTVTAADRTAEIVENTAVATARPPVGVDPPRSNESSASVRILNPAIALEKAADRTGLSVDDTITYTFKVTNTGNVPLQDVTVAETRFTGSGALSAVDCPETTASLAPGDVVNCTATYRVTQDDVDAGSIDNTAVASGAPSSGDPVESDPSAVRITEAPVAGLSLLKTADLQRVTRPGQVITYSFVLTNTGSVTLTNPTVQEQEFSGRGVLSPVTCPADVRLLPGESITCTATYEVVAADLTGGPLTNVATGTAVDPHDDPETSPPSREDVTTERDGDLANTGFDAGTLTMAAAALVLLGLLLTALPRLWRRVLSVALR</sequence>
<feature type="domain" description="DUF7507" evidence="6">
    <location>
        <begin position="1080"/>
        <end position="1182"/>
    </location>
</feature>
<evidence type="ECO:0000259" key="6">
    <source>
        <dbReference type="Pfam" id="PF24346"/>
    </source>
</evidence>
<dbReference type="InterPro" id="IPR048834">
    <property type="entry name" value="SpaA_pre-album"/>
</dbReference>
<keyword evidence="2" id="KW-1133">Transmembrane helix</keyword>
<protein>
    <submittedName>
        <fullName evidence="7">Putative repeat protein (TIGR01451 family)</fullName>
    </submittedName>
</protein>
<dbReference type="Pfam" id="PF20674">
    <property type="entry name" value="SpaA_3"/>
    <property type="match status" value="1"/>
</dbReference>
<dbReference type="RefSeq" id="WP_182615263.1">
    <property type="nucleotide sequence ID" value="NZ_JACGWV010000001.1"/>
</dbReference>
<dbReference type="InterPro" id="IPR040683">
    <property type="entry name" value="CshA_NR2"/>
</dbReference>
<feature type="domain" description="DUF7507" evidence="6">
    <location>
        <begin position="734"/>
        <end position="831"/>
    </location>
</feature>
<reference evidence="7 8" key="1">
    <citation type="submission" date="2020-07" db="EMBL/GenBank/DDBJ databases">
        <title>Sequencing the genomes of 1000 actinobacteria strains.</title>
        <authorList>
            <person name="Klenk H.-P."/>
        </authorList>
    </citation>
    <scope>NUCLEOTIDE SEQUENCE [LARGE SCALE GENOMIC DNA]</scope>
    <source>
        <strain evidence="7 8">DSM 44121</strain>
    </source>
</reference>
<dbReference type="Pfam" id="PF18651">
    <property type="entry name" value="CshA_NR2"/>
    <property type="match status" value="1"/>
</dbReference>
<evidence type="ECO:0000256" key="2">
    <source>
        <dbReference type="SAM" id="Phobius"/>
    </source>
</evidence>